<protein>
    <submittedName>
        <fullName evidence="1">Uncharacterized protein</fullName>
    </submittedName>
</protein>
<organism evidence="1 2">
    <name type="scientific">Candidatus Shapirobacteria bacterium GW2011_GWE1_38_92</name>
    <dbReference type="NCBI Taxonomy" id="1618489"/>
    <lineage>
        <taxon>Bacteria</taxon>
        <taxon>Candidatus Shapironibacteriota</taxon>
    </lineage>
</organism>
<dbReference type="Proteomes" id="UP000033841">
    <property type="component" value="Unassembled WGS sequence"/>
</dbReference>
<name>A0A0G0LJ56_9BACT</name>
<sequence length="125" mass="14293">MTKYTAEQVAGVLSRKDVQIFLERRTGLCVGGCGTKVPLEQDAGFIHDFSFAMRGRSLDNWVPESRFAKPLHDKKTDCLWCHRPYRGWIEPESADYSEEIASIHEVIQSRLLVKKGDRWVLGPTK</sequence>
<comment type="caution">
    <text evidence="1">The sequence shown here is derived from an EMBL/GenBank/DDBJ whole genome shotgun (WGS) entry which is preliminary data.</text>
</comment>
<reference evidence="1 2" key="1">
    <citation type="journal article" date="2015" name="Nature">
        <title>rRNA introns, odd ribosomes, and small enigmatic genomes across a large radiation of phyla.</title>
        <authorList>
            <person name="Brown C.T."/>
            <person name="Hug L.A."/>
            <person name="Thomas B.C."/>
            <person name="Sharon I."/>
            <person name="Castelle C.J."/>
            <person name="Singh A."/>
            <person name="Wilkins M.J."/>
            <person name="Williams K.H."/>
            <person name="Banfield J.F."/>
        </authorList>
    </citation>
    <scope>NUCLEOTIDE SEQUENCE [LARGE SCALE GENOMIC DNA]</scope>
</reference>
<accession>A0A0G0LJ56</accession>
<gene>
    <name evidence="1" type="ORF">UT14_C0025G0006</name>
</gene>
<evidence type="ECO:0000313" key="2">
    <source>
        <dbReference type="Proteomes" id="UP000033841"/>
    </source>
</evidence>
<proteinExistence type="predicted"/>
<dbReference type="EMBL" id="LBVR01000025">
    <property type="protein sequence ID" value="KKQ91077.1"/>
    <property type="molecule type" value="Genomic_DNA"/>
</dbReference>
<dbReference type="AlphaFoldDB" id="A0A0G0LJ56"/>
<evidence type="ECO:0000313" key="1">
    <source>
        <dbReference type="EMBL" id="KKQ91077.1"/>
    </source>
</evidence>